<keyword evidence="1" id="KW-0732">Signal</keyword>
<dbReference type="HOGENOM" id="CLU_078841_0_0_1"/>
<evidence type="ECO:0000313" key="3">
    <source>
        <dbReference type="Proteomes" id="UP000016923"/>
    </source>
</evidence>
<sequence length="265" mass="26373">MQFKSSALAFLAVASQVVAEPQPYKAANAIHKMSVRELFGVVRRTGSDGYSPASSLCGLGQTCAEACGAGYATCKSSDDAIHCYNPAAAQICCPDNSGNSCDDGYYCTGSVGGDTVCCPNSQSLTECAAAYSVSGSLTVEVATSSSFSSSIASSSSAVTTSSVAHNTTTSASSTEATTTSHHHTTYKANSTVITSWGTSFTTTSCASGTAPTVAVSTAAAAGSNNFTTTGSPSATTSTVATSAGEFLKPAGVAAAMLAAAFTFLL</sequence>
<keyword evidence="3" id="KW-1185">Reference proteome</keyword>
<dbReference type="EMBL" id="KE148181">
    <property type="protein sequence ID" value="EPE02329.1"/>
    <property type="molecule type" value="Genomic_DNA"/>
</dbReference>
<name>S3BM86_OPHP1</name>
<dbReference type="eggNOG" id="ENOG502RZBP">
    <property type="taxonomic scope" value="Eukaryota"/>
</dbReference>
<feature type="chain" id="PRO_5004517978" evidence="1">
    <location>
        <begin position="20"/>
        <end position="265"/>
    </location>
</feature>
<evidence type="ECO:0000256" key="1">
    <source>
        <dbReference type="SAM" id="SignalP"/>
    </source>
</evidence>
<dbReference type="OMA" id="DPKECAK"/>
<dbReference type="STRING" id="1262450.S3BM86"/>
<dbReference type="AlphaFoldDB" id="S3BM86"/>
<organism evidence="2 3">
    <name type="scientific">Ophiostoma piceae (strain UAMH 11346)</name>
    <name type="common">Sap stain fungus</name>
    <dbReference type="NCBI Taxonomy" id="1262450"/>
    <lineage>
        <taxon>Eukaryota</taxon>
        <taxon>Fungi</taxon>
        <taxon>Dikarya</taxon>
        <taxon>Ascomycota</taxon>
        <taxon>Pezizomycotina</taxon>
        <taxon>Sordariomycetes</taxon>
        <taxon>Sordariomycetidae</taxon>
        <taxon>Ophiostomatales</taxon>
        <taxon>Ophiostomataceae</taxon>
        <taxon>Ophiostoma</taxon>
    </lineage>
</organism>
<proteinExistence type="predicted"/>
<dbReference type="VEuPathDB" id="FungiDB:F503_06529"/>
<gene>
    <name evidence="2" type="ORF">F503_06529</name>
</gene>
<dbReference type="OrthoDB" id="5409186at2759"/>
<protein>
    <submittedName>
        <fullName evidence="2">Prp 4 c domain-containing protein</fullName>
    </submittedName>
</protein>
<accession>S3BM86</accession>
<reference evidence="2 3" key="1">
    <citation type="journal article" date="2013" name="BMC Genomics">
        <title>The genome and transcriptome of the pine saprophyte Ophiostoma piceae, and a comparison with the bark beetle-associated pine pathogen Grosmannia clavigera.</title>
        <authorList>
            <person name="Haridas S."/>
            <person name="Wang Y."/>
            <person name="Lim L."/>
            <person name="Massoumi Alamouti S."/>
            <person name="Jackman S."/>
            <person name="Docking R."/>
            <person name="Robertson G."/>
            <person name="Birol I."/>
            <person name="Bohlmann J."/>
            <person name="Breuil C."/>
        </authorList>
    </citation>
    <scope>NUCLEOTIDE SEQUENCE [LARGE SCALE GENOMIC DNA]</scope>
    <source>
        <strain evidence="2 3">UAMH 11346</strain>
    </source>
</reference>
<evidence type="ECO:0000313" key="2">
    <source>
        <dbReference type="EMBL" id="EPE02329.1"/>
    </source>
</evidence>
<feature type="signal peptide" evidence="1">
    <location>
        <begin position="1"/>
        <end position="19"/>
    </location>
</feature>
<dbReference type="Proteomes" id="UP000016923">
    <property type="component" value="Unassembled WGS sequence"/>
</dbReference>